<sequence length="89" mass="9704">MLKGKVIIGGVVGLHARPASSFVQLSERYTSEIRLVKDGMRVNGKSILAILTLAASKGSVVVLEVNGEDEREAFETLKHKLEILDRDEA</sequence>
<dbReference type="GO" id="GO:0005737">
    <property type="term" value="C:cytoplasm"/>
    <property type="evidence" value="ECO:0007669"/>
    <property type="project" value="UniProtKB-SubCell"/>
</dbReference>
<dbReference type="PRINTS" id="PR00107">
    <property type="entry name" value="PHOSPHOCPHPR"/>
</dbReference>
<comment type="caution">
    <text evidence="5">The sequence shown here is derived from an EMBL/GenBank/DDBJ whole genome shotgun (WGS) entry which is preliminary data.</text>
</comment>
<comment type="subcellular location">
    <subcellularLocation>
        <location evidence="1">Cytoplasm</location>
    </subcellularLocation>
</comment>
<dbReference type="GO" id="GO:0009401">
    <property type="term" value="P:phosphoenolpyruvate-dependent sugar phosphotransferase system"/>
    <property type="evidence" value="ECO:0007669"/>
    <property type="project" value="UniProtKB-KW"/>
</dbReference>
<dbReference type="Gene3D" id="3.30.1340.10">
    <property type="entry name" value="HPr-like"/>
    <property type="match status" value="1"/>
</dbReference>
<dbReference type="PANTHER" id="PTHR33705">
    <property type="entry name" value="PHOSPHOCARRIER PROTEIN HPR"/>
    <property type="match status" value="1"/>
</dbReference>
<feature type="domain" description="HPr" evidence="4">
    <location>
        <begin position="1"/>
        <end position="89"/>
    </location>
</feature>
<dbReference type="Pfam" id="PF00381">
    <property type="entry name" value="PTS-HPr"/>
    <property type="match status" value="1"/>
</dbReference>
<evidence type="ECO:0000259" key="4">
    <source>
        <dbReference type="PROSITE" id="PS51350"/>
    </source>
</evidence>
<evidence type="ECO:0000256" key="2">
    <source>
        <dbReference type="ARBA" id="ARBA00022490"/>
    </source>
</evidence>
<dbReference type="InterPro" id="IPR001020">
    <property type="entry name" value="PTS_HPr_His_P_site"/>
</dbReference>
<proteinExistence type="predicted"/>
<name>A0A937XDL8_UNCW3</name>
<accession>A0A937XDL8</accession>
<organism evidence="5 6">
    <name type="scientific">candidate division WOR-3 bacterium</name>
    <dbReference type="NCBI Taxonomy" id="2052148"/>
    <lineage>
        <taxon>Bacteria</taxon>
        <taxon>Bacteria division WOR-3</taxon>
    </lineage>
</organism>
<dbReference type="InterPro" id="IPR000032">
    <property type="entry name" value="HPr-like"/>
</dbReference>
<evidence type="ECO:0000256" key="3">
    <source>
        <dbReference type="ARBA" id="ARBA00022683"/>
    </source>
</evidence>
<protein>
    <submittedName>
        <fullName evidence="5">HPr family phosphocarrier protein</fullName>
    </submittedName>
</protein>
<dbReference type="Proteomes" id="UP000779900">
    <property type="component" value="Unassembled WGS sequence"/>
</dbReference>
<dbReference type="CDD" id="cd00367">
    <property type="entry name" value="PTS-HPr_like"/>
    <property type="match status" value="1"/>
</dbReference>
<dbReference type="NCBIfam" id="TIGR01003">
    <property type="entry name" value="PTS_HPr_family"/>
    <property type="match status" value="1"/>
</dbReference>
<dbReference type="SUPFAM" id="SSF55594">
    <property type="entry name" value="HPr-like"/>
    <property type="match status" value="1"/>
</dbReference>
<keyword evidence="2" id="KW-0963">Cytoplasm</keyword>
<dbReference type="PROSITE" id="PS51350">
    <property type="entry name" value="PTS_HPR_DOM"/>
    <property type="match status" value="1"/>
</dbReference>
<dbReference type="PANTHER" id="PTHR33705:SF2">
    <property type="entry name" value="PHOSPHOCARRIER PROTEIN NPR"/>
    <property type="match status" value="1"/>
</dbReference>
<keyword evidence="3" id="KW-0598">Phosphotransferase system</keyword>
<evidence type="ECO:0000313" key="5">
    <source>
        <dbReference type="EMBL" id="MBM3331232.1"/>
    </source>
</evidence>
<dbReference type="InterPro" id="IPR050399">
    <property type="entry name" value="HPr"/>
</dbReference>
<dbReference type="AlphaFoldDB" id="A0A937XDL8"/>
<dbReference type="EMBL" id="VGIR01000023">
    <property type="protein sequence ID" value="MBM3331232.1"/>
    <property type="molecule type" value="Genomic_DNA"/>
</dbReference>
<gene>
    <name evidence="5" type="ORF">FJY68_05180</name>
</gene>
<evidence type="ECO:0000313" key="6">
    <source>
        <dbReference type="Proteomes" id="UP000779900"/>
    </source>
</evidence>
<dbReference type="PROSITE" id="PS00369">
    <property type="entry name" value="PTS_HPR_HIS"/>
    <property type="match status" value="1"/>
</dbReference>
<dbReference type="InterPro" id="IPR035895">
    <property type="entry name" value="HPr-like_sf"/>
</dbReference>
<reference evidence="5" key="1">
    <citation type="submission" date="2019-03" db="EMBL/GenBank/DDBJ databases">
        <title>Lake Tanganyika Metagenome-Assembled Genomes (MAGs).</title>
        <authorList>
            <person name="Tran P."/>
        </authorList>
    </citation>
    <scope>NUCLEOTIDE SEQUENCE</scope>
    <source>
        <strain evidence="5">K_DeepCast_150m_m2_040</strain>
    </source>
</reference>
<evidence type="ECO:0000256" key="1">
    <source>
        <dbReference type="ARBA" id="ARBA00004496"/>
    </source>
</evidence>